<dbReference type="RefSeq" id="WP_246388295.1">
    <property type="nucleotide sequence ID" value="NZ_JACIJO010000001.1"/>
</dbReference>
<name>A0A841MK96_9BACT</name>
<evidence type="ECO:0000313" key="2">
    <source>
        <dbReference type="Proteomes" id="UP000588604"/>
    </source>
</evidence>
<gene>
    <name evidence="1" type="ORF">FHS59_000869</name>
</gene>
<protein>
    <submittedName>
        <fullName evidence="1">Uncharacterized protein</fullName>
    </submittedName>
</protein>
<accession>A0A841MK96</accession>
<reference evidence="1 2" key="1">
    <citation type="submission" date="2020-08" db="EMBL/GenBank/DDBJ databases">
        <title>Genomic Encyclopedia of Type Strains, Phase IV (KMG-IV): sequencing the most valuable type-strain genomes for metagenomic binning, comparative biology and taxonomic classification.</title>
        <authorList>
            <person name="Goeker M."/>
        </authorList>
    </citation>
    <scope>NUCLEOTIDE SEQUENCE [LARGE SCALE GENOMIC DNA]</scope>
    <source>
        <strain evidence="1 2">DSM 102044</strain>
    </source>
</reference>
<proteinExistence type="predicted"/>
<dbReference type="Proteomes" id="UP000588604">
    <property type="component" value="Unassembled WGS sequence"/>
</dbReference>
<keyword evidence="2" id="KW-1185">Reference proteome</keyword>
<comment type="caution">
    <text evidence="1">The sequence shown here is derived from an EMBL/GenBank/DDBJ whole genome shotgun (WGS) entry which is preliminary data.</text>
</comment>
<evidence type="ECO:0000313" key="1">
    <source>
        <dbReference type="EMBL" id="MBB6325254.1"/>
    </source>
</evidence>
<organism evidence="1 2">
    <name type="scientific">Algoriphagus iocasae</name>
    <dbReference type="NCBI Taxonomy" id="1836499"/>
    <lineage>
        <taxon>Bacteria</taxon>
        <taxon>Pseudomonadati</taxon>
        <taxon>Bacteroidota</taxon>
        <taxon>Cytophagia</taxon>
        <taxon>Cytophagales</taxon>
        <taxon>Cyclobacteriaceae</taxon>
        <taxon>Algoriphagus</taxon>
    </lineage>
</organism>
<sequence>MKKRKTMLDYCKTILKAVSFDKRLFKKEYRKALKWLSIDEGRELKYWLRREYVRANQGSLKQQEERYFSNLSI</sequence>
<dbReference type="AlphaFoldDB" id="A0A841MK96"/>
<dbReference type="EMBL" id="JACIJO010000001">
    <property type="protein sequence ID" value="MBB6325254.1"/>
    <property type="molecule type" value="Genomic_DNA"/>
</dbReference>